<organism evidence="5 6">
    <name type="scientific">Flagellimonas marinaquae</name>
    <dbReference type="NCBI Taxonomy" id="254955"/>
    <lineage>
        <taxon>Bacteria</taxon>
        <taxon>Pseudomonadati</taxon>
        <taxon>Bacteroidota</taxon>
        <taxon>Flavobacteriia</taxon>
        <taxon>Flavobacteriales</taxon>
        <taxon>Flavobacteriaceae</taxon>
        <taxon>Flagellimonas</taxon>
    </lineage>
</organism>
<dbReference type="InterPro" id="IPR032675">
    <property type="entry name" value="LRR_dom_sf"/>
</dbReference>
<evidence type="ECO:0000256" key="3">
    <source>
        <dbReference type="SAM" id="SignalP"/>
    </source>
</evidence>
<feature type="signal peptide" evidence="3">
    <location>
        <begin position="1"/>
        <end position="19"/>
    </location>
</feature>
<dbReference type="Proteomes" id="UP001330184">
    <property type="component" value="Chromosome"/>
</dbReference>
<dbReference type="PANTHER" id="PTHR47566:SF1">
    <property type="entry name" value="PROTEIN NUD1"/>
    <property type="match status" value="1"/>
</dbReference>
<evidence type="ECO:0000313" key="5">
    <source>
        <dbReference type="EMBL" id="BDW93648.1"/>
    </source>
</evidence>
<dbReference type="SUPFAM" id="SSF48726">
    <property type="entry name" value="Immunoglobulin"/>
    <property type="match status" value="1"/>
</dbReference>
<evidence type="ECO:0000256" key="1">
    <source>
        <dbReference type="ARBA" id="ARBA00022614"/>
    </source>
</evidence>
<evidence type="ECO:0000259" key="4">
    <source>
        <dbReference type="PROSITE" id="PS50835"/>
    </source>
</evidence>
<keyword evidence="1" id="KW-0433">Leucine-rich repeat</keyword>
<dbReference type="InterPro" id="IPR007110">
    <property type="entry name" value="Ig-like_dom"/>
</dbReference>
<evidence type="ECO:0000256" key="2">
    <source>
        <dbReference type="ARBA" id="ARBA00022737"/>
    </source>
</evidence>
<feature type="chain" id="PRO_5045196692" description="Ig-like domain-containing protein" evidence="3">
    <location>
        <begin position="20"/>
        <end position="1243"/>
    </location>
</feature>
<dbReference type="Gene3D" id="2.60.40.10">
    <property type="entry name" value="Immunoglobulins"/>
    <property type="match status" value="5"/>
</dbReference>
<keyword evidence="6" id="KW-1185">Reference proteome</keyword>
<dbReference type="InterPro" id="IPR026341">
    <property type="entry name" value="T9SS_type_B"/>
</dbReference>
<protein>
    <recommendedName>
        <fullName evidence="4">Ig-like domain-containing protein</fullName>
    </recommendedName>
</protein>
<keyword evidence="2" id="KW-0677">Repeat</keyword>
<accession>A0AA48KPA1</accession>
<feature type="domain" description="Ig-like" evidence="4">
    <location>
        <begin position="539"/>
        <end position="607"/>
    </location>
</feature>
<keyword evidence="3" id="KW-0732">Signal</keyword>
<dbReference type="Pfam" id="PF13585">
    <property type="entry name" value="CHU_C"/>
    <property type="match status" value="1"/>
</dbReference>
<dbReference type="PROSITE" id="PS50835">
    <property type="entry name" value="IG_LIKE"/>
    <property type="match status" value="1"/>
</dbReference>
<dbReference type="RefSeq" id="WP_338194337.1">
    <property type="nucleotide sequence ID" value="NZ_AP027268.1"/>
</dbReference>
<dbReference type="NCBIfam" id="TIGR04131">
    <property type="entry name" value="Bac_Flav_CTERM"/>
    <property type="match status" value="1"/>
</dbReference>
<dbReference type="PANTHER" id="PTHR47566">
    <property type="match status" value="1"/>
</dbReference>
<evidence type="ECO:0000313" key="6">
    <source>
        <dbReference type="Proteomes" id="UP001330184"/>
    </source>
</evidence>
<dbReference type="InterPro" id="IPR052574">
    <property type="entry name" value="CDIRP"/>
</dbReference>
<sequence>MKNILRPIFVLLFCTQLSAQTTPVPDADFEAFLIAQGIDTNGPTGDILNTDAATVTTLNVSVNTITDFSGLEAFMNITSLDLNGNQFAGLPLNTLTSLEELRFSGNTALTTLDLSSNTQLKILEARSNGGTNNAPITDLDLSANTLLEEIEIYNFDNLSNVIFPNTNTVRDVYMLLDFDINVDFSGYDNLEHLFLSTNFNNTLSINAILPNNQNSLRTLRCQGGNITNVNVSNFLALESLNLQTTNTQTVQLPQTNTLTEIRITNHLIDTISFEDAPMLETLYIQNKSAASPTPTIIDVTQNPQLDVLVASSNYMTNIDVTQNTLLTNINVHNNQLSVLDVTQNTILEALTASNNLLPGIDVSQNLLLERLVLSHNQIPNLDVTQNTELRSLNIADNLFTGTGLDLTQNIELYFLDASENQIALLDITQNSSLGNLVLHHNLFTGTDIIDQYYDIWQANGALRASDELDVSYNLLSGKIPDFASLALDGQTNFFELKFEHNDFHFGDFEEEHNAYVQLLSTYWTSVPSLVLFREYTYAPQAKVNGIESYTPNVGDELTLTTTVKGTQNHYQWFKDGVAIPDAPDSPNLILYDVSDCDSGVYHCEITSDLVPFENGNPPGTNGKNLLLVRNDITVDVQGINKTCPAMVNPTNGETDVPVNTGLQWQDDLGACGYILSVGTNAAANNLLNTVDVGKTGTYNFANDLAPNTTYNVVVVPYFSDGPLSSGCTVQSFTTGSHSALPECNNLTVPAPTTTNMSLSTSLEWSVANGADGYYLNVGTSAGGTDIVNNLDVVGGNSTSYDFSSDLPHNTVVYVTILPYNIEGSASGCNEFSFTTEAATEVPTVPNCTNITNPMDGATDVDINTNITWDAVTGADGYYVNIGTTLGGTELVDNADVSGTGYNPATDFPESTVIYVSVVPYNSVGNATGCSEISFTTETLATAPNCAANITPANGATDVSMDANITWDSVADADGYYVNIGTTSGGTELVDNANVTTGTSYDPNADFPEDTLIYVSVVPYNSVGNATGCNEFSFTTEAATEVPTLPNCTTNITPANGATDVSMDANITWDSVADADGYYVNIGTTSGGTELVDNANVTTGTSYDPNADFPEGTVIYVSVVPYNSVGNATGCSEISFTTETLENVIVQETKYGFSPNGDGINDVWVIHGIENYPENIVSIYNRWGDLVFQTRSYNNSTNVFRGTANHLKGLGADQLPSGTYFFQIENLPEQHYLKKTNGFLVLKR</sequence>
<name>A0AA48KPA1_9FLAO</name>
<proteinExistence type="predicted"/>
<reference evidence="5 6" key="1">
    <citation type="submission" date="2023-01" db="EMBL/GenBank/DDBJ databases">
        <title>Complete genome sequence of Muricauda aquimarina strain IFOP_LL357.</title>
        <authorList>
            <person name="Gajardo G."/>
            <person name="Ueki S."/>
            <person name="Maruyama F."/>
        </authorList>
    </citation>
    <scope>NUCLEOTIDE SEQUENCE [LARGE SCALE GENOMIC DNA]</scope>
    <source>
        <strain evidence="5 6">IFOP_LL357</strain>
    </source>
</reference>
<dbReference type="AlphaFoldDB" id="A0AA48KPA1"/>
<dbReference type="InterPro" id="IPR013783">
    <property type="entry name" value="Ig-like_fold"/>
</dbReference>
<dbReference type="InterPro" id="IPR036179">
    <property type="entry name" value="Ig-like_dom_sf"/>
</dbReference>
<gene>
    <name evidence="5" type="ORF">MACH07_24800</name>
</gene>
<dbReference type="EMBL" id="AP027268">
    <property type="protein sequence ID" value="BDW93648.1"/>
    <property type="molecule type" value="Genomic_DNA"/>
</dbReference>
<dbReference type="GO" id="GO:0035591">
    <property type="term" value="F:signaling adaptor activity"/>
    <property type="evidence" value="ECO:0007669"/>
    <property type="project" value="TreeGrafter"/>
</dbReference>
<dbReference type="SUPFAM" id="SSF52058">
    <property type="entry name" value="L domain-like"/>
    <property type="match status" value="2"/>
</dbReference>
<dbReference type="Gene3D" id="3.80.10.10">
    <property type="entry name" value="Ribonuclease Inhibitor"/>
    <property type="match status" value="2"/>
</dbReference>